<organism evidence="2 3">
    <name type="scientific">Anabarilius grahami</name>
    <name type="common">Kanglang fish</name>
    <name type="synonym">Barilius grahami</name>
    <dbReference type="NCBI Taxonomy" id="495550"/>
    <lineage>
        <taxon>Eukaryota</taxon>
        <taxon>Metazoa</taxon>
        <taxon>Chordata</taxon>
        <taxon>Craniata</taxon>
        <taxon>Vertebrata</taxon>
        <taxon>Euteleostomi</taxon>
        <taxon>Actinopterygii</taxon>
        <taxon>Neopterygii</taxon>
        <taxon>Teleostei</taxon>
        <taxon>Ostariophysi</taxon>
        <taxon>Cypriniformes</taxon>
        <taxon>Xenocyprididae</taxon>
        <taxon>Xenocypridinae</taxon>
        <taxon>Xenocypridinae incertae sedis</taxon>
        <taxon>Anabarilius</taxon>
    </lineage>
</organism>
<dbReference type="SUPFAM" id="SSF50729">
    <property type="entry name" value="PH domain-like"/>
    <property type="match status" value="1"/>
</dbReference>
<dbReference type="GO" id="GO:0003779">
    <property type="term" value="F:actin binding"/>
    <property type="evidence" value="ECO:0007669"/>
    <property type="project" value="InterPro"/>
</dbReference>
<dbReference type="InterPro" id="IPR011174">
    <property type="entry name" value="ERM"/>
</dbReference>
<dbReference type="Gene3D" id="2.30.29.30">
    <property type="entry name" value="Pleckstrin-homology domain (PH domain)/Phosphotyrosine-binding domain (PTB)"/>
    <property type="match status" value="1"/>
</dbReference>
<feature type="region of interest" description="Disordered" evidence="1">
    <location>
        <begin position="235"/>
        <end position="279"/>
    </location>
</feature>
<keyword evidence="3" id="KW-1185">Reference proteome</keyword>
<dbReference type="PANTHER" id="PTHR23281">
    <property type="entry name" value="MERLIN/MOESIN/EZRIN/RADIXIN"/>
    <property type="match status" value="1"/>
</dbReference>
<dbReference type="InterPro" id="IPR011993">
    <property type="entry name" value="PH-like_dom_sf"/>
</dbReference>
<accession>A0A3N0XTK2</accession>
<evidence type="ECO:0000313" key="3">
    <source>
        <dbReference type="Proteomes" id="UP000281406"/>
    </source>
</evidence>
<feature type="compositionally biased region" description="Polar residues" evidence="1">
    <location>
        <begin position="60"/>
        <end position="78"/>
    </location>
</feature>
<reference evidence="2 3" key="1">
    <citation type="submission" date="2018-10" db="EMBL/GenBank/DDBJ databases">
        <title>Genome assembly for a Yunnan-Guizhou Plateau 3E fish, Anabarilius grahami (Regan), and its evolutionary and genetic applications.</title>
        <authorList>
            <person name="Jiang W."/>
        </authorList>
    </citation>
    <scope>NUCLEOTIDE SEQUENCE [LARGE SCALE GENOMIC DNA]</scope>
    <source>
        <strain evidence="2">AG-KIZ</strain>
        <tissue evidence="2">Muscle</tissue>
    </source>
</reference>
<name>A0A3N0XTK2_ANAGA</name>
<protein>
    <submittedName>
        <fullName evidence="2">Radixin</fullName>
    </submittedName>
</protein>
<dbReference type="OrthoDB" id="6018897at2759"/>
<dbReference type="EMBL" id="RJVU01061422">
    <property type="protein sequence ID" value="ROJ36308.1"/>
    <property type="molecule type" value="Genomic_DNA"/>
</dbReference>
<proteinExistence type="predicted"/>
<dbReference type="AlphaFoldDB" id="A0A3N0XTK2"/>
<evidence type="ECO:0000313" key="2">
    <source>
        <dbReference type="EMBL" id="ROJ36308.1"/>
    </source>
</evidence>
<comment type="caution">
    <text evidence="2">The sequence shown here is derived from an EMBL/GenBank/DDBJ whole genome shotgun (WGS) entry which is preliminary data.</text>
</comment>
<feature type="region of interest" description="Disordered" evidence="1">
    <location>
        <begin position="60"/>
        <end position="86"/>
    </location>
</feature>
<evidence type="ECO:0000256" key="1">
    <source>
        <dbReference type="SAM" id="MobiDB-lite"/>
    </source>
</evidence>
<sequence length="296" mass="33559">MEDYVRTMVETLEKEVKDCLFRRDKQWEKKLEQRCPTALSVTPAPITSLEALLCAPALSPSTAQPNSTSSGNDNGNPPSTDPDTRTIYSRLPFSKEELLEAQADDTTLLQLKASSTHFSDPPNTMDCKYTRAYCISRSRKERKTFGGDLSYLEHWCPSYYITSILRPPKDIMEGEDSMMEYLKIAQDLEMYGVNYFEIKNKKGTELWLGVDALGLNIYEHEDKGFPMPPRTLRGVQKGMKSHGSRRIYGQKGTARREARPKHTAAHMPQSEERSSDAITSKMNVIVIHSSLPTPRK</sequence>
<gene>
    <name evidence="2" type="ORF">DPX16_21129</name>
</gene>
<dbReference type="Proteomes" id="UP000281406">
    <property type="component" value="Unassembled WGS sequence"/>
</dbReference>